<accession>A0ACD3RG81</accession>
<name>A0ACD3RG81_LARCR</name>
<comment type="caution">
    <text evidence="1">The sequence shown here is derived from an EMBL/GenBank/DDBJ whole genome shotgun (WGS) entry which is preliminary data.</text>
</comment>
<reference evidence="1" key="1">
    <citation type="submission" date="2018-11" db="EMBL/GenBank/DDBJ databases">
        <title>The sequence and de novo assembly of Larimichthys crocea genome using PacBio and Hi-C technologies.</title>
        <authorList>
            <person name="Xu P."/>
            <person name="Chen B."/>
            <person name="Zhou Z."/>
            <person name="Ke Q."/>
            <person name="Wu Y."/>
            <person name="Bai H."/>
            <person name="Pu F."/>
        </authorList>
    </citation>
    <scope>NUCLEOTIDE SEQUENCE</scope>
    <source>
        <tissue evidence="1">Muscle</tissue>
    </source>
</reference>
<keyword evidence="2" id="KW-1185">Reference proteome</keyword>
<gene>
    <name evidence="1" type="ORF">E3U43_001702</name>
</gene>
<dbReference type="EMBL" id="CM011680">
    <property type="protein sequence ID" value="TMS17633.1"/>
    <property type="molecule type" value="Genomic_DNA"/>
</dbReference>
<sequence length="159" mass="18297">MGQQQSTLQKKGYTIVGETKNGVIATKDGDKFFIRTIKISTNEALISEIENFGTTSHPHVMSTKNSFKDEDQNTYYVVTEYCQGQRLAEKIGEKHLSESEILSWIVEICMALRTIHEKGFLHRDLKPENIFFTEFGTLRLDGFQEIQGKYCILLFQLHI</sequence>
<protein>
    <submittedName>
        <fullName evidence="1">Uncharacterized protein</fullName>
    </submittedName>
</protein>
<proteinExistence type="predicted"/>
<evidence type="ECO:0000313" key="2">
    <source>
        <dbReference type="Proteomes" id="UP000793456"/>
    </source>
</evidence>
<dbReference type="Proteomes" id="UP000793456">
    <property type="component" value="Chromosome VII"/>
</dbReference>
<evidence type="ECO:0000313" key="1">
    <source>
        <dbReference type="EMBL" id="TMS17633.1"/>
    </source>
</evidence>
<organism evidence="1 2">
    <name type="scientific">Larimichthys crocea</name>
    <name type="common">Large yellow croaker</name>
    <name type="synonym">Pseudosciaena crocea</name>
    <dbReference type="NCBI Taxonomy" id="215358"/>
    <lineage>
        <taxon>Eukaryota</taxon>
        <taxon>Metazoa</taxon>
        <taxon>Chordata</taxon>
        <taxon>Craniata</taxon>
        <taxon>Vertebrata</taxon>
        <taxon>Euteleostomi</taxon>
        <taxon>Actinopterygii</taxon>
        <taxon>Neopterygii</taxon>
        <taxon>Teleostei</taxon>
        <taxon>Neoteleostei</taxon>
        <taxon>Acanthomorphata</taxon>
        <taxon>Eupercaria</taxon>
        <taxon>Sciaenidae</taxon>
        <taxon>Larimichthys</taxon>
    </lineage>
</organism>